<dbReference type="EMBL" id="QJNU01001601">
    <property type="protein sequence ID" value="RYO73953.1"/>
    <property type="molecule type" value="Genomic_DNA"/>
</dbReference>
<dbReference type="Proteomes" id="UP000293360">
    <property type="component" value="Unassembled WGS sequence"/>
</dbReference>
<dbReference type="OrthoDB" id="4761237at2759"/>
<feature type="region of interest" description="Disordered" evidence="1">
    <location>
        <begin position="1"/>
        <end position="37"/>
    </location>
</feature>
<accession>A0A4Q4SRL4</accession>
<evidence type="ECO:0000313" key="3">
    <source>
        <dbReference type="Proteomes" id="UP000293360"/>
    </source>
</evidence>
<evidence type="ECO:0000313" key="2">
    <source>
        <dbReference type="EMBL" id="RYO73953.1"/>
    </source>
</evidence>
<reference evidence="2 3" key="1">
    <citation type="submission" date="2018-06" db="EMBL/GenBank/DDBJ databases">
        <title>Complete Genomes of Monosporascus.</title>
        <authorList>
            <person name="Robinson A.J."/>
            <person name="Natvig D.O."/>
        </authorList>
    </citation>
    <scope>NUCLEOTIDE SEQUENCE [LARGE SCALE GENOMIC DNA]</scope>
    <source>
        <strain evidence="2 3">CBS 110550</strain>
    </source>
</reference>
<dbReference type="AlphaFoldDB" id="A0A4Q4SRL4"/>
<name>A0A4Q4SRL4_9PEZI</name>
<organism evidence="2 3">
    <name type="scientific">Monosporascus ibericus</name>
    <dbReference type="NCBI Taxonomy" id="155417"/>
    <lineage>
        <taxon>Eukaryota</taxon>
        <taxon>Fungi</taxon>
        <taxon>Dikarya</taxon>
        <taxon>Ascomycota</taxon>
        <taxon>Pezizomycotina</taxon>
        <taxon>Sordariomycetes</taxon>
        <taxon>Xylariomycetidae</taxon>
        <taxon>Xylariales</taxon>
        <taxon>Xylariales incertae sedis</taxon>
        <taxon>Monosporascus</taxon>
    </lineage>
</organism>
<sequence length="117" mass="12539">MNGRSSLLNLGGPVSKQTIHGVGTRAPTRTKAGPQAYSTQQYTAQCLKELDSIPGRDADLGLRNSKPISIPGPRRGERSELCASAHRATSPKLAIPERTGSPELIFQMELDGEEKGK</sequence>
<feature type="region of interest" description="Disordered" evidence="1">
    <location>
        <begin position="55"/>
        <end position="79"/>
    </location>
</feature>
<keyword evidence="3" id="KW-1185">Reference proteome</keyword>
<comment type="caution">
    <text evidence="2">The sequence shown here is derived from an EMBL/GenBank/DDBJ whole genome shotgun (WGS) entry which is preliminary data.</text>
</comment>
<evidence type="ECO:0000256" key="1">
    <source>
        <dbReference type="SAM" id="MobiDB-lite"/>
    </source>
</evidence>
<gene>
    <name evidence="2" type="ORF">DL764_011027</name>
</gene>
<proteinExistence type="predicted"/>
<protein>
    <submittedName>
        <fullName evidence="2">Uncharacterized protein</fullName>
    </submittedName>
</protein>